<evidence type="ECO:0000313" key="3">
    <source>
        <dbReference type="Proteomes" id="UP000195012"/>
    </source>
</evidence>
<feature type="compositionally biased region" description="Basic residues" evidence="1">
    <location>
        <begin position="600"/>
        <end position="616"/>
    </location>
</feature>
<feature type="region of interest" description="Disordered" evidence="1">
    <location>
        <begin position="539"/>
        <end position="563"/>
    </location>
</feature>
<comment type="caution">
    <text evidence="2">The sequence shown here is derived from an EMBL/GenBank/DDBJ whole genome shotgun (WGS) entry which is preliminary data.</text>
</comment>
<gene>
    <name evidence="2" type="ORF">PKNOH_S09520200</name>
</gene>
<name>A0A1Y3DPQ8_PLAKN</name>
<feature type="compositionally biased region" description="Polar residues" evidence="1">
    <location>
        <begin position="630"/>
        <end position="639"/>
    </location>
</feature>
<feature type="compositionally biased region" description="Basic and acidic residues" evidence="1">
    <location>
        <begin position="219"/>
        <end position="228"/>
    </location>
</feature>
<dbReference type="AlphaFoldDB" id="A0A1Y3DPQ8"/>
<protein>
    <submittedName>
        <fullName evidence="2">KIR protein</fullName>
    </submittedName>
</protein>
<feature type="region of interest" description="Disordered" evidence="1">
    <location>
        <begin position="587"/>
        <end position="639"/>
    </location>
</feature>
<feature type="compositionally biased region" description="Polar residues" evidence="1">
    <location>
        <begin position="553"/>
        <end position="563"/>
    </location>
</feature>
<sequence length="639" mass="73285">MTPKSGAPDLKNLPSKTEYYDKFGRAARECRENGDGGQRWKNELKSKLNEYRGRGNLGDMIAEAYCYACNKKEQPNLEYAPCRFFYYWMENYFPMDSDDYKLSKVLENIYPTLKDDVYTNECKVNYKDDVPRVMFQLRKIVHDFSYDYSTIENHKSHYGTSAKDEYIKYLQKVGAACTLVGVDCRGGKHESGTYCDDFNNKYEDYCEGKLQELRSQLRTTDRSKESGVPDRGSLSDTLNHAGSVAEGELDTLLPSKKAYGEIGKYGTSTGGYFCGDDDRKFISEVQGALGGHSEISKEANKVTEWFCYPLGKKDTLSTDDSPCHFLYYFLGDSFSKEFKDDTSFWSFMNTVSEQLGKLPLDKENKCKIDLSHFKKDLFIWERRVYAFYKDRETIHKKLEDAESPCSREMDQYLTEAAIGYNLIDIYCSGNTSKKEAYCSKFRSDYEKHKPEELLGEKCPSILADELSDLSEALSIILSGESEEGPVSARGNPIFSFARDGPIASSGLAAVGLPAIAYFLYKYTSLPFWLREHFGGRSNRISSSRRRTRRSTGPDFSNFTEDVSTEMPTEYSSYLSTLYPLEESLEDNSTTYYEEPPQSQPRRRRQQEGHGRRRGPPRGRERTGNEYRYGSGQNISYFRM</sequence>
<dbReference type="InterPro" id="IPR008780">
    <property type="entry name" value="Plasmodium_Vir"/>
</dbReference>
<feature type="region of interest" description="Disordered" evidence="1">
    <location>
        <begin position="217"/>
        <end position="236"/>
    </location>
</feature>
<evidence type="ECO:0000256" key="1">
    <source>
        <dbReference type="SAM" id="MobiDB-lite"/>
    </source>
</evidence>
<dbReference type="VEuPathDB" id="PlasmoDB:PKA1H_020016000"/>
<accession>A0A1Y3DPQ8</accession>
<dbReference type="Proteomes" id="UP000195012">
    <property type="component" value="Unassembled WGS sequence"/>
</dbReference>
<organism evidence="2 3">
    <name type="scientific">Plasmodium knowlesi</name>
    <dbReference type="NCBI Taxonomy" id="5850"/>
    <lineage>
        <taxon>Eukaryota</taxon>
        <taxon>Sar</taxon>
        <taxon>Alveolata</taxon>
        <taxon>Apicomplexa</taxon>
        <taxon>Aconoidasida</taxon>
        <taxon>Haemosporida</taxon>
        <taxon>Plasmodiidae</taxon>
        <taxon>Plasmodium</taxon>
        <taxon>Plasmodium (Plasmodium)</taxon>
    </lineage>
</organism>
<dbReference type="VEuPathDB" id="PlasmoDB:PKNH_0210400"/>
<dbReference type="VEuPathDB" id="PlasmoDB:PKNOH_S09520200"/>
<dbReference type="EMBL" id="NETL01000023">
    <property type="protein sequence ID" value="OTN66199.1"/>
    <property type="molecule type" value="Genomic_DNA"/>
</dbReference>
<proteinExistence type="predicted"/>
<reference evidence="2 3" key="1">
    <citation type="submission" date="2017-05" db="EMBL/GenBank/DDBJ databases">
        <title>PacBio assembly of a Plasmodium knowlesi genome sequence with Hi-C correction and manual annotation of the SICAvar gene family.</title>
        <authorList>
            <person name="Lapp S.A."/>
            <person name="Geraldo J.A."/>
            <person name="Chien J.-T."/>
            <person name="Ay F."/>
            <person name="Pakala S.B."/>
            <person name="Batugedara G."/>
            <person name="Humphrey J.C."/>
            <person name="Debarry J.D."/>
            <person name="Le Roch K.G."/>
            <person name="Galinski M.R."/>
            <person name="Kissinger J.C."/>
        </authorList>
    </citation>
    <scope>NUCLEOTIDE SEQUENCE [LARGE SCALE GENOMIC DNA]</scope>
    <source>
        <strain evidence="3">Malayan Strain Pk1 (A+)</strain>
    </source>
</reference>
<dbReference type="Pfam" id="PF05795">
    <property type="entry name" value="Plasmodium_Vir"/>
    <property type="match status" value="2"/>
</dbReference>
<evidence type="ECO:0000313" key="2">
    <source>
        <dbReference type="EMBL" id="OTN66199.1"/>
    </source>
</evidence>